<gene>
    <name evidence="7" type="ORF">BPO_1175</name>
</gene>
<dbReference type="KEGG" id="bpor:BPO_1175"/>
<evidence type="ECO:0000256" key="6">
    <source>
        <dbReference type="SAM" id="Phobius"/>
    </source>
</evidence>
<feature type="transmembrane region" description="Helical" evidence="6">
    <location>
        <begin position="156"/>
        <end position="174"/>
    </location>
</feature>
<dbReference type="AlphaFoldDB" id="A0AAU0F2I8"/>
<evidence type="ECO:0008006" key="9">
    <source>
        <dbReference type="Google" id="ProtNLM"/>
    </source>
</evidence>
<feature type="transmembrane region" description="Helical" evidence="6">
    <location>
        <begin position="323"/>
        <end position="348"/>
    </location>
</feature>
<evidence type="ECO:0000256" key="4">
    <source>
        <dbReference type="ARBA" id="ARBA00022989"/>
    </source>
</evidence>
<sequence>MKRILVFLRDFYRNNGFAVFFSFFLQKVTAFASTLIVVRLLTPEEFGLLSIVPAIFVMFAPFVGLGLPVALLRYGSMLKTDDEKKAFAAQLLRKGMGAQVLLSLLFLGASVFFIPKYEDIFVIFLAFAVRLFGVLFLSHLQVYYRIVFDNKTFAKITNFNSILGLLLVILGSYFWGLQGYLLAMAITPYFILLFYNKGMKGEIMKTMFFPKKEVWKFSWHSALTNFSSELLFAIDILLLSYFLSEQSVAEYRVAILIPANMIFLAQSFIQSDYPKLSAKNQDYYYLKNYITQFYKIFIPITGLIILLGYGFRKEIIGLFFGEVYQGVVPMFVVFLLAFGSNMLLRVLYGNLLSAIGKMHWITGIISLTVAVLVGCSMVLVPHFQTMGMALSMLVALWFCGGSLGLVFFRELKKLKPKK</sequence>
<feature type="transmembrane region" description="Helical" evidence="6">
    <location>
        <begin position="386"/>
        <end position="408"/>
    </location>
</feature>
<evidence type="ECO:0000256" key="2">
    <source>
        <dbReference type="ARBA" id="ARBA00022475"/>
    </source>
</evidence>
<evidence type="ECO:0000256" key="1">
    <source>
        <dbReference type="ARBA" id="ARBA00004651"/>
    </source>
</evidence>
<dbReference type="RefSeq" id="WP_327983519.1">
    <property type="nucleotide sequence ID" value="NZ_CP136426.1"/>
</dbReference>
<feature type="transmembrane region" description="Helical" evidence="6">
    <location>
        <begin position="95"/>
        <end position="114"/>
    </location>
</feature>
<feature type="transmembrane region" description="Helical" evidence="6">
    <location>
        <begin position="46"/>
        <end position="74"/>
    </location>
</feature>
<feature type="transmembrane region" description="Helical" evidence="6">
    <location>
        <begin position="180"/>
        <end position="196"/>
    </location>
</feature>
<dbReference type="InterPro" id="IPR050833">
    <property type="entry name" value="Poly_Biosynth_Transport"/>
</dbReference>
<evidence type="ECO:0000256" key="3">
    <source>
        <dbReference type="ARBA" id="ARBA00022692"/>
    </source>
</evidence>
<dbReference type="EMBL" id="CP136426">
    <property type="protein sequence ID" value="WOC51822.1"/>
    <property type="molecule type" value="Genomic_DNA"/>
</dbReference>
<name>A0AAU0F2I8_9FLAO</name>
<organism evidence="7 8">
    <name type="scientific">Bergeyella porcorum</name>
    <dbReference type="NCBI Taxonomy" id="1735111"/>
    <lineage>
        <taxon>Bacteria</taxon>
        <taxon>Pseudomonadati</taxon>
        <taxon>Bacteroidota</taxon>
        <taxon>Flavobacteriia</taxon>
        <taxon>Flavobacteriales</taxon>
        <taxon>Weeksellaceae</taxon>
        <taxon>Bergeyella</taxon>
    </lineage>
</organism>
<accession>A0AAU0F2I8</accession>
<proteinExistence type="predicted"/>
<keyword evidence="3 6" id="KW-0812">Transmembrane</keyword>
<dbReference type="Pfam" id="PF13440">
    <property type="entry name" value="Polysacc_synt_3"/>
    <property type="match status" value="1"/>
</dbReference>
<dbReference type="GO" id="GO:0005886">
    <property type="term" value="C:plasma membrane"/>
    <property type="evidence" value="ECO:0007669"/>
    <property type="project" value="UniProtKB-SubCell"/>
</dbReference>
<feature type="transmembrane region" description="Helical" evidence="6">
    <location>
        <begin position="289"/>
        <end position="311"/>
    </location>
</feature>
<keyword evidence="5 6" id="KW-0472">Membrane</keyword>
<evidence type="ECO:0000256" key="5">
    <source>
        <dbReference type="ARBA" id="ARBA00023136"/>
    </source>
</evidence>
<feature type="transmembrane region" description="Helical" evidence="6">
    <location>
        <begin position="249"/>
        <end position="269"/>
    </location>
</feature>
<keyword evidence="8" id="KW-1185">Reference proteome</keyword>
<evidence type="ECO:0000313" key="8">
    <source>
        <dbReference type="Proteomes" id="UP001432059"/>
    </source>
</evidence>
<comment type="subcellular location">
    <subcellularLocation>
        <location evidence="1">Cell membrane</location>
        <topology evidence="1">Multi-pass membrane protein</topology>
    </subcellularLocation>
</comment>
<feature type="transmembrane region" description="Helical" evidence="6">
    <location>
        <begin position="217"/>
        <end position="243"/>
    </location>
</feature>
<reference evidence="7" key="1">
    <citation type="submission" date="2023-10" db="EMBL/GenBank/DDBJ databases">
        <title>Characterization and whole genome sequencing of a novel strain of Bergeyella porcorum QD2021 isolated from pig.</title>
        <authorList>
            <person name="Liu G."/>
            <person name="Chen C."/>
            <person name="Han X."/>
        </authorList>
    </citation>
    <scope>NUCLEOTIDE SEQUENCE</scope>
    <source>
        <strain evidence="7">QD2021</strain>
    </source>
</reference>
<keyword evidence="4 6" id="KW-1133">Transmembrane helix</keyword>
<dbReference type="PANTHER" id="PTHR30250:SF11">
    <property type="entry name" value="O-ANTIGEN TRANSPORTER-RELATED"/>
    <property type="match status" value="1"/>
</dbReference>
<evidence type="ECO:0000313" key="7">
    <source>
        <dbReference type="EMBL" id="WOC51822.1"/>
    </source>
</evidence>
<dbReference type="PANTHER" id="PTHR30250">
    <property type="entry name" value="PST FAMILY PREDICTED COLANIC ACID TRANSPORTER"/>
    <property type="match status" value="1"/>
</dbReference>
<feature type="transmembrane region" description="Helical" evidence="6">
    <location>
        <begin position="120"/>
        <end position="144"/>
    </location>
</feature>
<keyword evidence="2" id="KW-1003">Cell membrane</keyword>
<dbReference type="Proteomes" id="UP001432059">
    <property type="component" value="Chromosome"/>
</dbReference>
<feature type="transmembrane region" description="Helical" evidence="6">
    <location>
        <begin position="360"/>
        <end position="380"/>
    </location>
</feature>
<protein>
    <recommendedName>
        <fullName evidence="9">Polysaccharide biosynthesis protein</fullName>
    </recommendedName>
</protein>